<dbReference type="Proteomes" id="UP000271626">
    <property type="component" value="Chromosome"/>
</dbReference>
<gene>
    <name evidence="2" type="ORF">NCTC10741_04184</name>
</gene>
<dbReference type="EMBL" id="LR131273">
    <property type="protein sequence ID" value="VDR41019.1"/>
    <property type="molecule type" value="Genomic_DNA"/>
</dbReference>
<evidence type="ECO:0000256" key="1">
    <source>
        <dbReference type="SAM" id="MobiDB-lite"/>
    </source>
</evidence>
<proteinExistence type="predicted"/>
<accession>A0A3P8K6N1</accession>
<protein>
    <submittedName>
        <fullName evidence="2">Uncharacterized protein</fullName>
    </submittedName>
</protein>
<name>A0A3P8K6N1_TSUPA</name>
<reference evidence="2 3" key="1">
    <citation type="submission" date="2018-12" db="EMBL/GenBank/DDBJ databases">
        <authorList>
            <consortium name="Pathogen Informatics"/>
        </authorList>
    </citation>
    <scope>NUCLEOTIDE SEQUENCE [LARGE SCALE GENOMIC DNA]</scope>
    <source>
        <strain evidence="2 3">NCTC10741</strain>
    </source>
</reference>
<feature type="region of interest" description="Disordered" evidence="1">
    <location>
        <begin position="147"/>
        <end position="176"/>
    </location>
</feature>
<sequence length="176" mass="19540">MVNRVTSNSALKRAARDYSRQHGVSYRDAIRVVDRRTDDRFHYLATRVLIKAIEGCGIRHWAGVEAWDGWSHATITDLGGESFDLDHGTIAPALAAYLRENPESDACEIDGYLADEFVQSGLFGLIIYRSEATHRPRTIHVNRHEPCGRLTDALPPTSASPSTWSREHASGVPPTS</sequence>
<evidence type="ECO:0000313" key="3">
    <source>
        <dbReference type="Proteomes" id="UP000271626"/>
    </source>
</evidence>
<organism evidence="2 3">
    <name type="scientific">Tsukamurella paurometabola</name>
    <name type="common">Corynebacterium paurometabolum</name>
    <dbReference type="NCBI Taxonomy" id="2061"/>
    <lineage>
        <taxon>Bacteria</taxon>
        <taxon>Bacillati</taxon>
        <taxon>Actinomycetota</taxon>
        <taxon>Actinomycetes</taxon>
        <taxon>Mycobacteriales</taxon>
        <taxon>Tsukamurellaceae</taxon>
        <taxon>Tsukamurella</taxon>
    </lineage>
</organism>
<dbReference type="AlphaFoldDB" id="A0A3P8K6N1"/>
<evidence type="ECO:0000313" key="2">
    <source>
        <dbReference type="EMBL" id="VDR41019.1"/>
    </source>
</evidence>